<organism evidence="2 3">
    <name type="scientific">Panagrolaimus davidi</name>
    <dbReference type="NCBI Taxonomy" id="227884"/>
    <lineage>
        <taxon>Eukaryota</taxon>
        <taxon>Metazoa</taxon>
        <taxon>Ecdysozoa</taxon>
        <taxon>Nematoda</taxon>
        <taxon>Chromadorea</taxon>
        <taxon>Rhabditida</taxon>
        <taxon>Tylenchina</taxon>
        <taxon>Panagrolaimomorpha</taxon>
        <taxon>Panagrolaimoidea</taxon>
        <taxon>Panagrolaimidae</taxon>
        <taxon>Panagrolaimus</taxon>
    </lineage>
</organism>
<dbReference type="WBParaSite" id="PDA_v2.g19962.t1">
    <property type="protein sequence ID" value="PDA_v2.g19962.t1"/>
    <property type="gene ID" value="PDA_v2.g19962"/>
</dbReference>
<keyword evidence="2" id="KW-1185">Reference proteome</keyword>
<protein>
    <submittedName>
        <fullName evidence="3">C6 domain-containing protein</fullName>
    </submittedName>
</protein>
<keyword evidence="1" id="KW-0732">Signal</keyword>
<accession>A0A914PYL5</accession>
<feature type="chain" id="PRO_5037033358" evidence="1">
    <location>
        <begin position="22"/>
        <end position="128"/>
    </location>
</feature>
<sequence length="128" mass="13764">MVSFVLMVVLLSVASQQIVDGCMPTPNTDDNVIFPIPTTTTPRVPVSCERCTTPLKFEDFCGNLNVVPCSTGNVINVNCGLNCAVQTRNGDVGPFIPIMMQSADFMCDDSGDFYFGTPNNVVTTIRCG</sequence>
<evidence type="ECO:0000313" key="2">
    <source>
        <dbReference type="Proteomes" id="UP000887578"/>
    </source>
</evidence>
<dbReference type="Proteomes" id="UP000887578">
    <property type="component" value="Unplaced"/>
</dbReference>
<feature type="signal peptide" evidence="1">
    <location>
        <begin position="1"/>
        <end position="21"/>
    </location>
</feature>
<dbReference type="AlphaFoldDB" id="A0A914PYL5"/>
<evidence type="ECO:0000256" key="1">
    <source>
        <dbReference type="SAM" id="SignalP"/>
    </source>
</evidence>
<reference evidence="3" key="1">
    <citation type="submission" date="2022-11" db="UniProtKB">
        <authorList>
            <consortium name="WormBaseParasite"/>
        </authorList>
    </citation>
    <scope>IDENTIFICATION</scope>
</reference>
<proteinExistence type="predicted"/>
<evidence type="ECO:0000313" key="3">
    <source>
        <dbReference type="WBParaSite" id="PDA_v2.g19962.t1"/>
    </source>
</evidence>
<name>A0A914PYL5_9BILA</name>